<keyword evidence="2" id="KW-1185">Reference proteome</keyword>
<dbReference type="AlphaFoldDB" id="A0A2P6SMY7"/>
<dbReference type="Proteomes" id="UP000238479">
    <property type="component" value="Chromosome 1"/>
</dbReference>
<comment type="caution">
    <text evidence="1">The sequence shown here is derived from an EMBL/GenBank/DDBJ whole genome shotgun (WGS) entry which is preliminary data.</text>
</comment>
<dbReference type="Gramene" id="PRQ60009">
    <property type="protein sequence ID" value="PRQ60009"/>
    <property type="gene ID" value="RchiOBHm_Chr1g0376471"/>
</dbReference>
<proteinExistence type="predicted"/>
<sequence length="73" mass="8821">MCKIDLLVHFHFSTPMYLHLCSPWCSQAPLSIYEFISIFSSEVLKIETNKKNRNFPKLKNRNYRKWKLTKNDK</sequence>
<evidence type="ECO:0000313" key="2">
    <source>
        <dbReference type="Proteomes" id="UP000238479"/>
    </source>
</evidence>
<dbReference type="EMBL" id="PDCK01000039">
    <property type="protein sequence ID" value="PRQ60009.1"/>
    <property type="molecule type" value="Genomic_DNA"/>
</dbReference>
<evidence type="ECO:0000313" key="1">
    <source>
        <dbReference type="EMBL" id="PRQ60009.1"/>
    </source>
</evidence>
<name>A0A2P6SMY7_ROSCH</name>
<reference evidence="1 2" key="1">
    <citation type="journal article" date="2018" name="Nat. Genet.">
        <title>The Rosa genome provides new insights in the design of modern roses.</title>
        <authorList>
            <person name="Bendahmane M."/>
        </authorList>
    </citation>
    <scope>NUCLEOTIDE SEQUENCE [LARGE SCALE GENOMIC DNA]</scope>
    <source>
        <strain evidence="2">cv. Old Blush</strain>
    </source>
</reference>
<accession>A0A2P6SMY7</accession>
<protein>
    <submittedName>
        <fullName evidence="1">Uncharacterized protein</fullName>
    </submittedName>
</protein>
<gene>
    <name evidence="1" type="ORF">RchiOBHm_Chr1g0376471</name>
</gene>
<organism evidence="1 2">
    <name type="scientific">Rosa chinensis</name>
    <name type="common">China rose</name>
    <dbReference type="NCBI Taxonomy" id="74649"/>
    <lineage>
        <taxon>Eukaryota</taxon>
        <taxon>Viridiplantae</taxon>
        <taxon>Streptophyta</taxon>
        <taxon>Embryophyta</taxon>
        <taxon>Tracheophyta</taxon>
        <taxon>Spermatophyta</taxon>
        <taxon>Magnoliopsida</taxon>
        <taxon>eudicotyledons</taxon>
        <taxon>Gunneridae</taxon>
        <taxon>Pentapetalae</taxon>
        <taxon>rosids</taxon>
        <taxon>fabids</taxon>
        <taxon>Rosales</taxon>
        <taxon>Rosaceae</taxon>
        <taxon>Rosoideae</taxon>
        <taxon>Rosoideae incertae sedis</taxon>
        <taxon>Rosa</taxon>
    </lineage>
</organism>